<name>A0AAV5WSS0_9BILA</name>
<sequence length="81" mass="8992">VCGLCTEKAWTRFGTEPNFIKGTGEMCAKIECPKNLWEFNKGLTNTHYAGALICSAAKENIWTTEQMIELGNDTTVDCVDE</sequence>
<feature type="non-terminal residue" evidence="1">
    <location>
        <position position="1"/>
    </location>
</feature>
<evidence type="ECO:0000313" key="2">
    <source>
        <dbReference type="Proteomes" id="UP001432322"/>
    </source>
</evidence>
<evidence type="ECO:0000313" key="1">
    <source>
        <dbReference type="EMBL" id="GMT33670.1"/>
    </source>
</evidence>
<comment type="caution">
    <text evidence="1">The sequence shown here is derived from an EMBL/GenBank/DDBJ whole genome shotgun (WGS) entry which is preliminary data.</text>
</comment>
<protein>
    <submittedName>
        <fullName evidence="1">Uncharacterized protein</fullName>
    </submittedName>
</protein>
<dbReference type="AlphaFoldDB" id="A0AAV5WSS0"/>
<reference evidence="1" key="1">
    <citation type="submission" date="2023-10" db="EMBL/GenBank/DDBJ databases">
        <title>Genome assembly of Pristionchus species.</title>
        <authorList>
            <person name="Yoshida K."/>
            <person name="Sommer R.J."/>
        </authorList>
    </citation>
    <scope>NUCLEOTIDE SEQUENCE</scope>
    <source>
        <strain evidence="1">RS5133</strain>
    </source>
</reference>
<gene>
    <name evidence="1" type="ORF">PFISCL1PPCAC_24967</name>
</gene>
<proteinExistence type="predicted"/>
<accession>A0AAV5WSS0</accession>
<keyword evidence="2" id="KW-1185">Reference proteome</keyword>
<dbReference type="EMBL" id="BTSY01000006">
    <property type="protein sequence ID" value="GMT33670.1"/>
    <property type="molecule type" value="Genomic_DNA"/>
</dbReference>
<feature type="non-terminal residue" evidence="1">
    <location>
        <position position="81"/>
    </location>
</feature>
<organism evidence="1 2">
    <name type="scientific">Pristionchus fissidentatus</name>
    <dbReference type="NCBI Taxonomy" id="1538716"/>
    <lineage>
        <taxon>Eukaryota</taxon>
        <taxon>Metazoa</taxon>
        <taxon>Ecdysozoa</taxon>
        <taxon>Nematoda</taxon>
        <taxon>Chromadorea</taxon>
        <taxon>Rhabditida</taxon>
        <taxon>Rhabditina</taxon>
        <taxon>Diplogasteromorpha</taxon>
        <taxon>Diplogasteroidea</taxon>
        <taxon>Neodiplogasteridae</taxon>
        <taxon>Pristionchus</taxon>
    </lineage>
</organism>
<dbReference type="Proteomes" id="UP001432322">
    <property type="component" value="Unassembled WGS sequence"/>
</dbReference>